<dbReference type="PROSITE" id="PS50943">
    <property type="entry name" value="HTH_CROC1"/>
    <property type="match status" value="1"/>
</dbReference>
<dbReference type="Pfam" id="PF01381">
    <property type="entry name" value="HTH_3"/>
    <property type="match status" value="1"/>
</dbReference>
<evidence type="ECO:0000313" key="2">
    <source>
        <dbReference type="EMBL" id="TXG78432.1"/>
    </source>
</evidence>
<organism evidence="2 3">
    <name type="scientific">Candidatus Dojkabacteria bacterium</name>
    <dbReference type="NCBI Taxonomy" id="2099670"/>
    <lineage>
        <taxon>Bacteria</taxon>
        <taxon>Candidatus Dojkabacteria</taxon>
    </lineage>
</organism>
<accession>A0A5C7JBQ6</accession>
<gene>
    <name evidence="2" type="ORF">E6Q11_01045</name>
</gene>
<dbReference type="CDD" id="cd00093">
    <property type="entry name" value="HTH_XRE"/>
    <property type="match status" value="1"/>
</dbReference>
<proteinExistence type="predicted"/>
<dbReference type="Proteomes" id="UP000321026">
    <property type="component" value="Unassembled WGS sequence"/>
</dbReference>
<dbReference type="InterPro" id="IPR001387">
    <property type="entry name" value="Cro/C1-type_HTH"/>
</dbReference>
<reference evidence="2 3" key="1">
    <citation type="submission" date="2018-09" db="EMBL/GenBank/DDBJ databases">
        <title>Metagenome Assembled Genomes from an Advanced Water Purification Facility.</title>
        <authorList>
            <person name="Stamps B.W."/>
            <person name="Spear J.R."/>
        </authorList>
    </citation>
    <scope>NUCLEOTIDE SEQUENCE [LARGE SCALE GENOMIC DNA]</scope>
    <source>
        <strain evidence="2">Bin_63_2</strain>
    </source>
</reference>
<evidence type="ECO:0000313" key="3">
    <source>
        <dbReference type="Proteomes" id="UP000321026"/>
    </source>
</evidence>
<name>A0A5C7JBQ6_9BACT</name>
<dbReference type="GO" id="GO:0003677">
    <property type="term" value="F:DNA binding"/>
    <property type="evidence" value="ECO:0007669"/>
    <property type="project" value="InterPro"/>
</dbReference>
<dbReference type="InterPro" id="IPR010982">
    <property type="entry name" value="Lambda_DNA-bd_dom_sf"/>
</dbReference>
<dbReference type="Gene3D" id="1.10.260.40">
    <property type="entry name" value="lambda repressor-like DNA-binding domains"/>
    <property type="match status" value="1"/>
</dbReference>
<comment type="caution">
    <text evidence="2">The sequence shown here is derived from an EMBL/GenBank/DDBJ whole genome shotgun (WGS) entry which is preliminary data.</text>
</comment>
<dbReference type="SUPFAM" id="SSF47413">
    <property type="entry name" value="lambda repressor-like DNA-binding domains"/>
    <property type="match status" value="1"/>
</dbReference>
<sequence>MSQEELGRRVGVTKGAVSAWESGATELSMRRANDVARALDMNIIQLMHGITSTATDSTQIDGGSIVPRVRMGGLEFLNPDWRGPEKTPLSAIKIVGVMTEHASPRSRR</sequence>
<protein>
    <submittedName>
        <fullName evidence="2">XRE family transcriptional regulator</fullName>
    </submittedName>
</protein>
<dbReference type="AlphaFoldDB" id="A0A5C7JBQ6"/>
<feature type="domain" description="HTH cro/C1-type" evidence="1">
    <location>
        <begin position="1"/>
        <end position="46"/>
    </location>
</feature>
<evidence type="ECO:0000259" key="1">
    <source>
        <dbReference type="PROSITE" id="PS50943"/>
    </source>
</evidence>
<dbReference type="EMBL" id="SSDS01000016">
    <property type="protein sequence ID" value="TXG78432.1"/>
    <property type="molecule type" value="Genomic_DNA"/>
</dbReference>